<dbReference type="OrthoDB" id="10252009at2759"/>
<dbReference type="InterPro" id="IPR000340">
    <property type="entry name" value="Dual-sp_phosphatase_cat-dom"/>
</dbReference>
<sequence length="203" mass="22312">MSFLSQLVDRKTALVHTKTKVTTIDGKVFTEDRTGDDVLIEKIASRNSGFVVDNQPDLVVADVLPGLLMGAQDVAGDPELLRRHGITHVLNVGHDEIIRTAADDLPIVNHHLPLLDLPETDLITVLPSCFALIDAVREVGGTIYVHCNAGVSRSAAVTIGYLIHDQNLTYTEAYARLKSLRPSIRPNEGFVKQLKLYEKRLAL</sequence>
<dbReference type="SMART" id="SM00195">
    <property type="entry name" value="DSPc"/>
    <property type="match status" value="1"/>
</dbReference>
<dbReference type="PANTHER" id="PTHR46377">
    <property type="entry name" value="DUAL SPECIFICITY PROTEIN PHOSPHATASE 19"/>
    <property type="match status" value="1"/>
</dbReference>
<dbReference type="SUPFAM" id="SSF52799">
    <property type="entry name" value="(Phosphotyrosine protein) phosphatases II"/>
    <property type="match status" value="1"/>
</dbReference>
<dbReference type="InterPro" id="IPR029021">
    <property type="entry name" value="Prot-tyrosine_phosphatase-like"/>
</dbReference>
<keyword evidence="2" id="KW-1185">Reference proteome</keyword>
<organism evidence="1 2">
    <name type="scientific">Nesidiocoris tenuis</name>
    <dbReference type="NCBI Taxonomy" id="355587"/>
    <lineage>
        <taxon>Eukaryota</taxon>
        <taxon>Metazoa</taxon>
        <taxon>Ecdysozoa</taxon>
        <taxon>Arthropoda</taxon>
        <taxon>Hexapoda</taxon>
        <taxon>Insecta</taxon>
        <taxon>Pterygota</taxon>
        <taxon>Neoptera</taxon>
        <taxon>Paraneoptera</taxon>
        <taxon>Hemiptera</taxon>
        <taxon>Heteroptera</taxon>
        <taxon>Panheteroptera</taxon>
        <taxon>Cimicomorpha</taxon>
        <taxon>Miridae</taxon>
        <taxon>Dicyphina</taxon>
        <taxon>Nesidiocoris</taxon>
    </lineage>
</organism>
<dbReference type="Pfam" id="PF00782">
    <property type="entry name" value="DSPc"/>
    <property type="match status" value="1"/>
</dbReference>
<dbReference type="PROSITE" id="PS50056">
    <property type="entry name" value="TYR_PHOSPHATASE_2"/>
    <property type="match status" value="1"/>
</dbReference>
<dbReference type="PANTHER" id="PTHR46377:SF1">
    <property type="entry name" value="DUAL SPECIFICITY PROTEIN PHOSPHATASE 19"/>
    <property type="match status" value="1"/>
</dbReference>
<dbReference type="InterPro" id="IPR016130">
    <property type="entry name" value="Tyr_Pase_AS"/>
</dbReference>
<evidence type="ECO:0000313" key="2">
    <source>
        <dbReference type="Proteomes" id="UP000479000"/>
    </source>
</evidence>
<name>A0A6H5H473_9HEMI</name>
<dbReference type="GO" id="GO:0005737">
    <property type="term" value="C:cytoplasm"/>
    <property type="evidence" value="ECO:0007669"/>
    <property type="project" value="TreeGrafter"/>
</dbReference>
<proteinExistence type="predicted"/>
<protein>
    <submittedName>
        <fullName evidence="1">Uncharacterized protein</fullName>
    </submittedName>
</protein>
<dbReference type="AlphaFoldDB" id="A0A6H5H473"/>
<dbReference type="EMBL" id="CADCXU010025132">
    <property type="protein sequence ID" value="CAB0012247.1"/>
    <property type="molecule type" value="Genomic_DNA"/>
</dbReference>
<evidence type="ECO:0000313" key="1">
    <source>
        <dbReference type="EMBL" id="CAB0012247.1"/>
    </source>
</evidence>
<dbReference type="Proteomes" id="UP000479000">
    <property type="component" value="Unassembled WGS sequence"/>
</dbReference>
<dbReference type="PROSITE" id="PS50054">
    <property type="entry name" value="TYR_PHOSPHATASE_DUAL"/>
    <property type="match status" value="1"/>
</dbReference>
<dbReference type="InterPro" id="IPR000387">
    <property type="entry name" value="Tyr_Pase_dom"/>
</dbReference>
<reference evidence="1 2" key="1">
    <citation type="submission" date="2020-02" db="EMBL/GenBank/DDBJ databases">
        <authorList>
            <person name="Ferguson B K."/>
        </authorList>
    </citation>
    <scope>NUCLEOTIDE SEQUENCE [LARGE SCALE GENOMIC DNA]</scope>
</reference>
<dbReference type="InterPro" id="IPR020422">
    <property type="entry name" value="TYR_PHOSPHATASE_DUAL_dom"/>
</dbReference>
<dbReference type="PROSITE" id="PS00383">
    <property type="entry name" value="TYR_PHOSPHATASE_1"/>
    <property type="match status" value="1"/>
</dbReference>
<gene>
    <name evidence="1" type="ORF">NTEN_LOCUS17011</name>
</gene>
<accession>A0A6H5H473</accession>
<dbReference type="GO" id="GO:0008579">
    <property type="term" value="F:JUN kinase phosphatase activity"/>
    <property type="evidence" value="ECO:0007669"/>
    <property type="project" value="TreeGrafter"/>
</dbReference>
<dbReference type="Gene3D" id="3.90.190.10">
    <property type="entry name" value="Protein tyrosine phosphatase superfamily"/>
    <property type="match status" value="1"/>
</dbReference>